<proteinExistence type="predicted"/>
<protein>
    <submittedName>
        <fullName evidence="2">Tyrosine-protein kinase SRK3</fullName>
    </submittedName>
</protein>
<gene>
    <name evidence="2" type="primary">SRK3</name>
    <name evidence="2" type="ORF">AWC38_SpisGene17490</name>
</gene>
<evidence type="ECO:0000259" key="1">
    <source>
        <dbReference type="Pfam" id="PF07714"/>
    </source>
</evidence>
<organism evidence="2 3">
    <name type="scientific">Stylophora pistillata</name>
    <name type="common">Smooth cauliflower coral</name>
    <dbReference type="NCBI Taxonomy" id="50429"/>
    <lineage>
        <taxon>Eukaryota</taxon>
        <taxon>Metazoa</taxon>
        <taxon>Cnidaria</taxon>
        <taxon>Anthozoa</taxon>
        <taxon>Hexacorallia</taxon>
        <taxon>Scleractinia</taxon>
        <taxon>Astrocoeniina</taxon>
        <taxon>Pocilloporidae</taxon>
        <taxon>Stylophora</taxon>
    </lineage>
</organism>
<evidence type="ECO:0000313" key="3">
    <source>
        <dbReference type="Proteomes" id="UP000225706"/>
    </source>
</evidence>
<keyword evidence="3" id="KW-1185">Reference proteome</keyword>
<dbReference type="Proteomes" id="UP000225706">
    <property type="component" value="Unassembled WGS sequence"/>
</dbReference>
<dbReference type="InterPro" id="IPR050122">
    <property type="entry name" value="RTK"/>
</dbReference>
<dbReference type="Gene3D" id="1.10.510.10">
    <property type="entry name" value="Transferase(Phosphotransferase) domain 1"/>
    <property type="match status" value="1"/>
</dbReference>
<dbReference type="PANTHER" id="PTHR24416">
    <property type="entry name" value="TYROSINE-PROTEIN KINASE RECEPTOR"/>
    <property type="match status" value="1"/>
</dbReference>
<dbReference type="SUPFAM" id="SSF56112">
    <property type="entry name" value="Protein kinase-like (PK-like)"/>
    <property type="match status" value="1"/>
</dbReference>
<dbReference type="GO" id="GO:0043235">
    <property type="term" value="C:receptor complex"/>
    <property type="evidence" value="ECO:0007669"/>
    <property type="project" value="TreeGrafter"/>
</dbReference>
<reference evidence="3" key="1">
    <citation type="journal article" date="2017" name="bioRxiv">
        <title>Comparative analysis of the genomes of Stylophora pistillata and Acropora digitifera provides evidence for extensive differences between species of corals.</title>
        <authorList>
            <person name="Voolstra C.R."/>
            <person name="Li Y."/>
            <person name="Liew Y.J."/>
            <person name="Baumgarten S."/>
            <person name="Zoccola D."/>
            <person name="Flot J.-F."/>
            <person name="Tambutte S."/>
            <person name="Allemand D."/>
            <person name="Aranda M."/>
        </authorList>
    </citation>
    <scope>NUCLEOTIDE SEQUENCE [LARGE SCALE GENOMIC DNA]</scope>
</reference>
<keyword evidence="2" id="KW-0808">Transferase</keyword>
<dbReference type="OrthoDB" id="5984852at2759"/>
<dbReference type="InterPro" id="IPR011009">
    <property type="entry name" value="Kinase-like_dom_sf"/>
</dbReference>
<evidence type="ECO:0000313" key="2">
    <source>
        <dbReference type="EMBL" id="PFX18156.1"/>
    </source>
</evidence>
<feature type="domain" description="Serine-threonine/tyrosine-protein kinase catalytic" evidence="1">
    <location>
        <begin position="42"/>
        <end position="100"/>
    </location>
</feature>
<accession>A0A2B4RLV8</accession>
<dbReference type="PANTHER" id="PTHR24416:SF611">
    <property type="entry name" value="TYROSINE-PROTEIN KINASE TRANSMEMBRANE RECEPTOR ROR"/>
    <property type="match status" value="1"/>
</dbReference>
<dbReference type="EMBL" id="LSMT01000427">
    <property type="protein sequence ID" value="PFX18156.1"/>
    <property type="molecule type" value="Genomic_DNA"/>
</dbReference>
<dbReference type="InterPro" id="IPR001245">
    <property type="entry name" value="Ser-Thr/Tyr_kinase_cat_dom"/>
</dbReference>
<dbReference type="Pfam" id="PF07714">
    <property type="entry name" value="PK_Tyr_Ser-Thr"/>
    <property type="match status" value="1"/>
</dbReference>
<comment type="caution">
    <text evidence="2">The sequence shown here is derived from an EMBL/GenBank/DDBJ whole genome shotgun (WGS) entry which is preliminary data.</text>
</comment>
<dbReference type="GO" id="GO:0004714">
    <property type="term" value="F:transmembrane receptor protein tyrosine kinase activity"/>
    <property type="evidence" value="ECO:0007669"/>
    <property type="project" value="TreeGrafter"/>
</dbReference>
<dbReference type="GO" id="GO:0005886">
    <property type="term" value="C:plasma membrane"/>
    <property type="evidence" value="ECO:0007669"/>
    <property type="project" value="TreeGrafter"/>
</dbReference>
<name>A0A2B4RLV8_STYPI</name>
<keyword evidence="2" id="KW-0418">Kinase</keyword>
<dbReference type="GO" id="GO:0007169">
    <property type="term" value="P:cell surface receptor protein tyrosine kinase signaling pathway"/>
    <property type="evidence" value="ECO:0007669"/>
    <property type="project" value="TreeGrafter"/>
</dbReference>
<sequence>MQRREYRDPQAKIFKLWHEFDENERSAKCLVKSSSHLNGRTESGSPYPRMDGRKIAKLLEEGYRMPKPQHVNEKLYDIMTNCWKGDPNLRPSFESLRNKLKEMEKQRKGLIDLNYYDDRLYVNVDDLAV</sequence>
<dbReference type="AlphaFoldDB" id="A0A2B4RLV8"/>